<dbReference type="PROSITE" id="PS50011">
    <property type="entry name" value="PROTEIN_KINASE_DOM"/>
    <property type="match status" value="1"/>
</dbReference>
<dbReference type="PANTHER" id="PTHR43289">
    <property type="entry name" value="MITOGEN-ACTIVATED PROTEIN KINASE KINASE KINASE 20-RELATED"/>
    <property type="match status" value="1"/>
</dbReference>
<reference evidence="8" key="1">
    <citation type="submission" date="2021-12" db="EMBL/GenBank/DDBJ databases">
        <title>Discovery of the Pendulisporaceae a myxobacterial family with distinct sporulation behavior and unique specialized metabolism.</title>
        <authorList>
            <person name="Garcia R."/>
            <person name="Popoff A."/>
            <person name="Bader C.D."/>
            <person name="Loehr J."/>
            <person name="Walesch S."/>
            <person name="Walt C."/>
            <person name="Boldt J."/>
            <person name="Bunk B."/>
            <person name="Haeckl F.J.F.P.J."/>
            <person name="Gunesch A.P."/>
            <person name="Birkelbach J."/>
            <person name="Nuebel U."/>
            <person name="Pietschmann T."/>
            <person name="Bach T."/>
            <person name="Mueller R."/>
        </authorList>
    </citation>
    <scope>NUCLEOTIDE SEQUENCE</scope>
    <source>
        <strain evidence="8">MSr11367</strain>
    </source>
</reference>
<dbReference type="Gene3D" id="3.30.200.20">
    <property type="entry name" value="Phosphorylase Kinase, domain 1"/>
    <property type="match status" value="1"/>
</dbReference>
<keyword evidence="4" id="KW-0067">ATP-binding</keyword>
<feature type="compositionally biased region" description="Polar residues" evidence="5">
    <location>
        <begin position="551"/>
        <end position="562"/>
    </location>
</feature>
<keyword evidence="9" id="KW-1185">Reference proteome</keyword>
<sequence>MSLSGERSHLEPGYRLDRYELLCPIAHGGMASVWLARLHGKHGFEKLVAVKTILPQYASDPRFERMFLDEARIAAGIEHANVAQILDLGEQHEVLYLVMEWIDGDSLSKLHRAVRKRDVAIPMGVVLRIVADIAAGLHAAHELRDPAGENLGVVHRDVSPQNILVSVSGAAKLIDFGIAKARDRVSGDTSAGLLKGKIQYMPPEQAVGKSVDRRSDVWALGAVMYYLLTGIPPYDAANQLATLHLLTSGEPPPPLPDPFPPEVDALCRKAMAHDPDERIQTAAELQRAIESLMISAGCHTTTGDVAAFVNEHLGERAEARRKAVELALAASAERKRVQALLTPETVEGDSSDSARSSSPQRASQPMSPSGPPSARSATTSGPVSATAPAVPSQRLEEAAEGSLEGESVEESDDPEEPISQVSSGTLRSAVIPFPGSVPPSSSPTGPQPVGGLGRKQQLWAVGLGVLGAAAFIIVVALASSLFRGRTPQAEATKAPTPRAVAPEPGLTIAEQAPSLVPAPEESPVTTDAAPPAKDTKDAPAVSAPRPIKPASSASSGKANTRPGQKDYGF</sequence>
<feature type="transmembrane region" description="Helical" evidence="6">
    <location>
        <begin position="458"/>
        <end position="478"/>
    </location>
</feature>
<dbReference type="InterPro" id="IPR011009">
    <property type="entry name" value="Kinase-like_dom_sf"/>
</dbReference>
<protein>
    <submittedName>
        <fullName evidence="8">Protein kinase</fullName>
    </submittedName>
</protein>
<dbReference type="Pfam" id="PF00069">
    <property type="entry name" value="Pkinase"/>
    <property type="match status" value="1"/>
</dbReference>
<dbReference type="SUPFAM" id="SSF56112">
    <property type="entry name" value="Protein kinase-like (PK-like)"/>
    <property type="match status" value="1"/>
</dbReference>
<keyword evidence="3 8" id="KW-0418">Kinase</keyword>
<dbReference type="GO" id="GO:0016301">
    <property type="term" value="F:kinase activity"/>
    <property type="evidence" value="ECO:0007669"/>
    <property type="project" value="UniProtKB-KW"/>
</dbReference>
<evidence type="ECO:0000259" key="7">
    <source>
        <dbReference type="PROSITE" id="PS50011"/>
    </source>
</evidence>
<keyword evidence="6" id="KW-0472">Membrane</keyword>
<keyword evidence="6" id="KW-1133">Transmembrane helix</keyword>
<evidence type="ECO:0000256" key="5">
    <source>
        <dbReference type="SAM" id="MobiDB-lite"/>
    </source>
</evidence>
<dbReference type="InterPro" id="IPR000719">
    <property type="entry name" value="Prot_kinase_dom"/>
</dbReference>
<keyword evidence="1" id="KW-0808">Transferase</keyword>
<evidence type="ECO:0000256" key="2">
    <source>
        <dbReference type="ARBA" id="ARBA00022741"/>
    </source>
</evidence>
<feature type="region of interest" description="Disordered" evidence="5">
    <location>
        <begin position="487"/>
        <end position="569"/>
    </location>
</feature>
<evidence type="ECO:0000256" key="3">
    <source>
        <dbReference type="ARBA" id="ARBA00022777"/>
    </source>
</evidence>
<organism evidence="8 9">
    <name type="scientific">Pendulispora rubella</name>
    <dbReference type="NCBI Taxonomy" id="2741070"/>
    <lineage>
        <taxon>Bacteria</taxon>
        <taxon>Pseudomonadati</taxon>
        <taxon>Myxococcota</taxon>
        <taxon>Myxococcia</taxon>
        <taxon>Myxococcales</taxon>
        <taxon>Sorangiineae</taxon>
        <taxon>Pendulisporaceae</taxon>
        <taxon>Pendulispora</taxon>
    </lineage>
</organism>
<dbReference type="Proteomes" id="UP001374803">
    <property type="component" value="Chromosome"/>
</dbReference>
<feature type="compositionally biased region" description="Acidic residues" evidence="5">
    <location>
        <begin position="406"/>
        <end position="416"/>
    </location>
</feature>
<feature type="region of interest" description="Disordered" evidence="5">
    <location>
        <begin position="339"/>
        <end position="450"/>
    </location>
</feature>
<dbReference type="PROSITE" id="PS00109">
    <property type="entry name" value="PROTEIN_KINASE_TYR"/>
    <property type="match status" value="1"/>
</dbReference>
<name>A0ABZ2LCE4_9BACT</name>
<evidence type="ECO:0000313" key="9">
    <source>
        <dbReference type="Proteomes" id="UP001374803"/>
    </source>
</evidence>
<proteinExistence type="predicted"/>
<dbReference type="RefSeq" id="WP_394838273.1">
    <property type="nucleotide sequence ID" value="NZ_CP089929.1"/>
</dbReference>
<dbReference type="PANTHER" id="PTHR43289:SF6">
    <property type="entry name" value="SERINE_THREONINE-PROTEIN KINASE NEKL-3"/>
    <property type="match status" value="1"/>
</dbReference>
<evidence type="ECO:0000256" key="6">
    <source>
        <dbReference type="SAM" id="Phobius"/>
    </source>
</evidence>
<keyword evidence="2" id="KW-0547">Nucleotide-binding</keyword>
<feature type="domain" description="Protein kinase" evidence="7">
    <location>
        <begin position="19"/>
        <end position="293"/>
    </location>
</feature>
<evidence type="ECO:0000256" key="1">
    <source>
        <dbReference type="ARBA" id="ARBA00022679"/>
    </source>
</evidence>
<evidence type="ECO:0000256" key="4">
    <source>
        <dbReference type="ARBA" id="ARBA00022840"/>
    </source>
</evidence>
<evidence type="ECO:0000313" key="8">
    <source>
        <dbReference type="EMBL" id="WXB08601.1"/>
    </source>
</evidence>
<feature type="compositionally biased region" description="Low complexity" evidence="5">
    <location>
        <begin position="351"/>
        <end position="367"/>
    </location>
</feature>
<dbReference type="InterPro" id="IPR008266">
    <property type="entry name" value="Tyr_kinase_AS"/>
</dbReference>
<accession>A0ABZ2LCE4</accession>
<gene>
    <name evidence="8" type="ORF">LVJ94_15315</name>
</gene>
<keyword evidence="6" id="KW-0812">Transmembrane</keyword>
<dbReference type="Gene3D" id="1.10.510.10">
    <property type="entry name" value="Transferase(Phosphotransferase) domain 1"/>
    <property type="match status" value="1"/>
</dbReference>
<dbReference type="CDD" id="cd14014">
    <property type="entry name" value="STKc_PknB_like"/>
    <property type="match status" value="1"/>
</dbReference>
<dbReference type="EMBL" id="CP089983">
    <property type="protein sequence ID" value="WXB08601.1"/>
    <property type="molecule type" value="Genomic_DNA"/>
</dbReference>